<comment type="similarity">
    <text evidence="2">Belongs to the ABC transporter superfamily. ABCA family.</text>
</comment>
<feature type="region of interest" description="Disordered" evidence="10">
    <location>
        <begin position="1774"/>
        <end position="1799"/>
    </location>
</feature>
<dbReference type="Pfam" id="PF23321">
    <property type="entry name" value="R1_ABCA1"/>
    <property type="match status" value="1"/>
</dbReference>
<dbReference type="GO" id="GO:0005524">
    <property type="term" value="F:ATP binding"/>
    <property type="evidence" value="ECO:0007669"/>
    <property type="project" value="UniProtKB-KW"/>
</dbReference>
<keyword evidence="4 11" id="KW-0812">Transmembrane</keyword>
<dbReference type="Pfam" id="PF00005">
    <property type="entry name" value="ABC_tran"/>
    <property type="match status" value="2"/>
</dbReference>
<gene>
    <name evidence="13" type="primary">ABCA5</name>
    <name evidence="13" type="ORF">AWC38_SpisGene4367</name>
</gene>
<keyword evidence="7 13" id="KW-0067">ATP-binding</keyword>
<feature type="transmembrane region" description="Helical" evidence="11">
    <location>
        <begin position="226"/>
        <end position="252"/>
    </location>
</feature>
<keyword evidence="6" id="KW-0547">Nucleotide-binding</keyword>
<feature type="transmembrane region" description="Helical" evidence="11">
    <location>
        <begin position="903"/>
        <end position="924"/>
    </location>
</feature>
<dbReference type="SMART" id="SM00382">
    <property type="entry name" value="AAA"/>
    <property type="match status" value="2"/>
</dbReference>
<evidence type="ECO:0000259" key="12">
    <source>
        <dbReference type="PROSITE" id="PS50893"/>
    </source>
</evidence>
<feature type="transmembrane region" description="Helical" evidence="11">
    <location>
        <begin position="339"/>
        <end position="359"/>
    </location>
</feature>
<dbReference type="InterPro" id="IPR013525">
    <property type="entry name" value="ABC2_TM"/>
</dbReference>
<evidence type="ECO:0000256" key="11">
    <source>
        <dbReference type="SAM" id="Phobius"/>
    </source>
</evidence>
<evidence type="ECO:0000313" key="13">
    <source>
        <dbReference type="EMBL" id="PFX30830.1"/>
    </source>
</evidence>
<evidence type="ECO:0000256" key="7">
    <source>
        <dbReference type="ARBA" id="ARBA00022840"/>
    </source>
</evidence>
<feature type="transmembrane region" description="Helical" evidence="11">
    <location>
        <begin position="1205"/>
        <end position="1225"/>
    </location>
</feature>
<dbReference type="InterPro" id="IPR056264">
    <property type="entry name" value="R2_ABCA1-4-like"/>
</dbReference>
<evidence type="ECO:0000256" key="4">
    <source>
        <dbReference type="ARBA" id="ARBA00022692"/>
    </source>
</evidence>
<keyword evidence="3" id="KW-0813">Transport</keyword>
<dbReference type="PROSITE" id="PS00211">
    <property type="entry name" value="ABC_TRANSPORTER_1"/>
    <property type="match status" value="1"/>
</dbReference>
<evidence type="ECO:0000256" key="8">
    <source>
        <dbReference type="ARBA" id="ARBA00022989"/>
    </source>
</evidence>
<feature type="transmembrane region" description="Helical" evidence="11">
    <location>
        <begin position="1134"/>
        <end position="1158"/>
    </location>
</feature>
<sequence length="1799" mass="198772">MGILQQTKYLVLKNFHIKKRNKQETLKEILTPICGIVLLVIIRRSIPKTVKPAVGENEIPTASISSIGLAGSSGNASRRPNIAYVTNNLSNAGSVMELVRSASKSAVNYLEFNTTDGMLAHYKEHTNLLVGIEFGKGKEKGLAYTLRVPEGLPSPKNKLVGQGECHYIYSLFSGSCPANSYIVMKIAALQTMIDAAITKVEGNFSHYNVPDIKLKMMPKGSYKQPIGGFTITILIYMVMACAPYFNALLVNLVQEKELKLKELMRIMGTSDIAYWLSWIMTYAVIMLVAVLILNAIAIPGNIFSNSNYVVIVIICYLYSLSIITMSFMLMPFFKSAECAGLFAPLVTTILATLAIPLVLTEVSNAVKWLLSLFSPTAFALALYEAVDGEGLKFDNWSTKGSFPSMYPTIMLLVDTVLYFLLALYFDAVIPGEYSQRRPPYFIFTLSFWKSICGKKEQWKAPSRQLSPIVEEASQDIEAMPAELQGNEVISIHNLRKVYHGKEEVVAVDGVSMDIYEGHVTALLGHNGAGKTSLIAMLTGMVPVTEGYATVYGKNITDPNQMQEIRKGIGVCQQQNALFDFVTVKEHLEFYSGLKEVPVEERNDMVSSLLKEIDLADQKDTLSKHLSGGQKRKLSVGIALIGNPKVLILDEPTSGMDPYSRRLMWSLLKEKCKNRVVLLTTHFMDEADILADYKAILSKGRVRCAGSSLFLKNRFGIGYHLNMALVENCDTQPLTELVQSKVEGAEAIRHHGKELAFALPMQQVSCFPDLLKALEDNNDGSEGCAAPLLGVTSYGVSMTTLEEVFLQLEDTSEEEEKSADVAQETVTVGQEQSVNLLAPLEAINIEDRGSRISGSTNALHNTGVELNNPELMADSHKSVWKAKQQVLGLLWIHWLMSIRSPAKIFVQIIFPPILMIVGLSILHGVKNDSPSATGLVPLKLTPEMYLKPGSKESYASFALLQNSTKGAVDYVMSYLGDYGVGTVLVSSISSILSNSSHDLYNLGFNILKFPADNLSPSSVMRQVRIAFQDLSSSFEMQYNDTAVHAVPVGINILGSILHMNALKSQNKTPFPLESTILAFPDLKPQWTFDVTAFVSILLIGMALFVTPGSIGVSVVTEQQVKMRHLLRVSGVSSFVYCLALLISDGIVVLISVILMLILIPAFQLPSLSPPPAMGCLVIAALLYVPAGILLWYLVSFKNSWNWSHVYMFPWIGIIPFLTVTLVDLMSSRDTAIVLHYVFVFLFPPYPVLGALHYIDSVYRYAVLAAFRAGGQSVDMEVTASDYFKWTKYNGIPAALIASVSCYTLSMNDKNNVHVEGSFQDNYSLLSLLRDSKESLNPEDEDVQREKEKVLNMVSMEDSTFSAIIKPVFHTILFSVLIYLLDQHKTGGAVNCIDCSKSMNDKNNVHVEGSFQDNYSLLSLLRDSKESLDPEDEDVQREKEKVLNMVSMEDSTFSAIIKGLWKTFGSGKKAKTVVKDLYLGVEQGEVFGLLGPNGAGKTTSLNMVIADIPPTRGKVYVAGLDVRKQSHEAFQHMGFCPQEDVLWPMITLQEHLEAFARICGVPWGEVKRVVEHYLSALRITEHAKKRTRDLSGGTKRKVSFAIAMLGDPQLLLLDEPSKGMDPSARRFLWNTISRNVHGKRGAVLTTHSMEEADALCSRVGIMVKGQLKCLGTTQHLKSIYGSGYTLELKLKQTHTWGPLLEDSMEQLHDYVIKLLPGATQSEVLGGRVIYKVPKEGVGALSVIFNKLEKGKEDIGIEEYSFSQSSLEQVFFEFAKEQDDDRTGAKDNKEENVQNSGSHPAV</sequence>
<dbReference type="Pfam" id="PF12698">
    <property type="entry name" value="ABC2_membrane_3"/>
    <property type="match status" value="2"/>
</dbReference>
<feature type="domain" description="ABC transporter" evidence="12">
    <location>
        <begin position="489"/>
        <end position="723"/>
    </location>
</feature>
<protein>
    <submittedName>
        <fullName evidence="13">ATP-binding cassette sub-family A member 5</fullName>
    </submittedName>
</protein>
<feature type="transmembrane region" description="Helical" evidence="11">
    <location>
        <begin position="366"/>
        <end position="386"/>
    </location>
</feature>
<dbReference type="GO" id="GO:0016887">
    <property type="term" value="F:ATP hydrolysis activity"/>
    <property type="evidence" value="ECO:0007669"/>
    <property type="project" value="InterPro"/>
</dbReference>
<dbReference type="Proteomes" id="UP000225706">
    <property type="component" value="Unassembled WGS sequence"/>
</dbReference>
<dbReference type="InterPro" id="IPR017871">
    <property type="entry name" value="ABC_transporter-like_CS"/>
</dbReference>
<keyword evidence="8 11" id="KW-1133">Transmembrane helix</keyword>
<dbReference type="OrthoDB" id="8061355at2759"/>
<dbReference type="PROSITE" id="PS50893">
    <property type="entry name" value="ABC_TRANSPORTER_2"/>
    <property type="match status" value="2"/>
</dbReference>
<dbReference type="CDD" id="cd03263">
    <property type="entry name" value="ABC_subfamily_A"/>
    <property type="match status" value="2"/>
</dbReference>
<feature type="compositionally biased region" description="Basic and acidic residues" evidence="10">
    <location>
        <begin position="1774"/>
        <end position="1789"/>
    </location>
</feature>
<feature type="transmembrane region" description="Helical" evidence="11">
    <location>
        <begin position="1170"/>
        <end position="1193"/>
    </location>
</feature>
<organism evidence="13 14">
    <name type="scientific">Stylophora pistillata</name>
    <name type="common">Smooth cauliflower coral</name>
    <dbReference type="NCBI Taxonomy" id="50429"/>
    <lineage>
        <taxon>Eukaryota</taxon>
        <taxon>Metazoa</taxon>
        <taxon>Cnidaria</taxon>
        <taxon>Anthozoa</taxon>
        <taxon>Hexacorallia</taxon>
        <taxon>Scleractinia</taxon>
        <taxon>Astrocoeniina</taxon>
        <taxon>Pocilloporidae</taxon>
        <taxon>Stylophora</taxon>
    </lineage>
</organism>
<dbReference type="InterPro" id="IPR027417">
    <property type="entry name" value="P-loop_NTPase"/>
</dbReference>
<dbReference type="GO" id="GO:0140359">
    <property type="term" value="F:ABC-type transporter activity"/>
    <property type="evidence" value="ECO:0007669"/>
    <property type="project" value="InterPro"/>
</dbReference>
<proteinExistence type="inferred from homology"/>
<evidence type="ECO:0000256" key="9">
    <source>
        <dbReference type="ARBA" id="ARBA00023136"/>
    </source>
</evidence>
<feature type="transmembrane region" description="Helical" evidence="11">
    <location>
        <begin position="1361"/>
        <end position="1379"/>
    </location>
</feature>
<dbReference type="EMBL" id="LSMT01000044">
    <property type="protein sequence ID" value="PFX30830.1"/>
    <property type="molecule type" value="Genomic_DNA"/>
</dbReference>
<feature type="compositionally biased region" description="Polar residues" evidence="10">
    <location>
        <begin position="1790"/>
        <end position="1799"/>
    </location>
</feature>
<accession>A0A2B4SPM4</accession>
<keyword evidence="5" id="KW-0677">Repeat</keyword>
<dbReference type="InterPro" id="IPR026082">
    <property type="entry name" value="ABCA"/>
</dbReference>
<feature type="transmembrane region" description="Helical" evidence="11">
    <location>
        <begin position="308"/>
        <end position="333"/>
    </location>
</feature>
<dbReference type="FunFam" id="3.40.50.300:FF:000436">
    <property type="entry name" value="ATP binding cassette subfamily A member 9"/>
    <property type="match status" value="1"/>
</dbReference>
<evidence type="ECO:0000256" key="5">
    <source>
        <dbReference type="ARBA" id="ARBA00022737"/>
    </source>
</evidence>
<feature type="transmembrane region" description="Helical" evidence="11">
    <location>
        <begin position="1089"/>
        <end position="1114"/>
    </location>
</feature>
<evidence type="ECO:0000256" key="6">
    <source>
        <dbReference type="ARBA" id="ARBA00022741"/>
    </source>
</evidence>
<evidence type="ECO:0000256" key="1">
    <source>
        <dbReference type="ARBA" id="ARBA00004141"/>
    </source>
</evidence>
<evidence type="ECO:0000313" key="14">
    <source>
        <dbReference type="Proteomes" id="UP000225706"/>
    </source>
</evidence>
<keyword evidence="9 11" id="KW-0472">Membrane</keyword>
<dbReference type="Gene3D" id="3.40.50.300">
    <property type="entry name" value="P-loop containing nucleotide triphosphate hydrolases"/>
    <property type="match status" value="2"/>
</dbReference>
<comment type="subcellular location">
    <subcellularLocation>
        <location evidence="1">Membrane</location>
        <topology evidence="1">Multi-pass membrane protein</topology>
    </subcellularLocation>
</comment>
<dbReference type="SUPFAM" id="SSF52540">
    <property type="entry name" value="P-loop containing nucleoside triphosphate hydrolases"/>
    <property type="match status" value="2"/>
</dbReference>
<feature type="transmembrane region" description="Helical" evidence="11">
    <location>
        <begin position="272"/>
        <end position="296"/>
    </location>
</feature>
<dbReference type="FunFam" id="3.40.50.300:FF:000335">
    <property type="entry name" value="ATP binding cassette subfamily A member 5"/>
    <property type="match status" value="1"/>
</dbReference>
<dbReference type="PANTHER" id="PTHR19229:SF250">
    <property type="entry name" value="ABC TRANSPORTER DOMAIN-CONTAINING PROTEIN-RELATED"/>
    <property type="match status" value="1"/>
</dbReference>
<evidence type="ECO:0000256" key="3">
    <source>
        <dbReference type="ARBA" id="ARBA00022448"/>
    </source>
</evidence>
<reference evidence="14" key="1">
    <citation type="journal article" date="2017" name="bioRxiv">
        <title>Comparative analysis of the genomes of Stylophora pistillata and Acropora digitifera provides evidence for extensive differences between species of corals.</title>
        <authorList>
            <person name="Voolstra C.R."/>
            <person name="Li Y."/>
            <person name="Liew Y.J."/>
            <person name="Baumgarten S."/>
            <person name="Zoccola D."/>
            <person name="Flot J.-F."/>
            <person name="Tambutte S."/>
            <person name="Allemand D."/>
            <person name="Aranda M."/>
        </authorList>
    </citation>
    <scope>NUCLEOTIDE SEQUENCE [LARGE SCALE GENOMIC DNA]</scope>
</reference>
<evidence type="ECO:0000256" key="10">
    <source>
        <dbReference type="SAM" id="MobiDB-lite"/>
    </source>
</evidence>
<keyword evidence="14" id="KW-1185">Reference proteome</keyword>
<dbReference type="PANTHER" id="PTHR19229">
    <property type="entry name" value="ATP-BINDING CASSETTE TRANSPORTER SUBFAMILY A ABCA"/>
    <property type="match status" value="1"/>
</dbReference>
<dbReference type="GO" id="GO:0005886">
    <property type="term" value="C:plasma membrane"/>
    <property type="evidence" value="ECO:0007669"/>
    <property type="project" value="UniProtKB-ARBA"/>
</dbReference>
<evidence type="ECO:0000256" key="2">
    <source>
        <dbReference type="ARBA" id="ARBA00008869"/>
    </source>
</evidence>
<dbReference type="GO" id="GO:0005319">
    <property type="term" value="F:lipid transporter activity"/>
    <property type="evidence" value="ECO:0007669"/>
    <property type="project" value="TreeGrafter"/>
</dbReference>
<feature type="transmembrane region" description="Helical" evidence="11">
    <location>
        <begin position="406"/>
        <end position="429"/>
    </location>
</feature>
<feature type="domain" description="ABC transporter" evidence="12">
    <location>
        <begin position="1444"/>
        <end position="1687"/>
    </location>
</feature>
<feature type="transmembrane region" description="Helical" evidence="11">
    <location>
        <begin position="1231"/>
        <end position="1253"/>
    </location>
</feature>
<dbReference type="InterPro" id="IPR003439">
    <property type="entry name" value="ABC_transporter-like_ATP-bd"/>
</dbReference>
<comment type="caution">
    <text evidence="13">The sequence shown here is derived from an EMBL/GenBank/DDBJ whole genome shotgun (WGS) entry which is preliminary data.</text>
</comment>
<name>A0A2B4SPM4_STYPI</name>
<dbReference type="InterPro" id="IPR003593">
    <property type="entry name" value="AAA+_ATPase"/>
</dbReference>
<dbReference type="STRING" id="50429.A0A2B4SPM4"/>